<dbReference type="Proteomes" id="UP000199459">
    <property type="component" value="Unassembled WGS sequence"/>
</dbReference>
<dbReference type="EMBL" id="FOCP01000012">
    <property type="protein sequence ID" value="SEN28743.1"/>
    <property type="molecule type" value="Genomic_DNA"/>
</dbReference>
<reference evidence="1 2" key="1">
    <citation type="submission" date="2016-10" db="EMBL/GenBank/DDBJ databases">
        <authorList>
            <person name="de Groot N.N."/>
        </authorList>
    </citation>
    <scope>NUCLEOTIDE SEQUENCE [LARGE SCALE GENOMIC DNA]</scope>
    <source>
        <strain evidence="1 2">Nm22</strain>
    </source>
</reference>
<organism evidence="1 2">
    <name type="scientific">Nitrosomonas marina</name>
    <dbReference type="NCBI Taxonomy" id="917"/>
    <lineage>
        <taxon>Bacteria</taxon>
        <taxon>Pseudomonadati</taxon>
        <taxon>Pseudomonadota</taxon>
        <taxon>Betaproteobacteria</taxon>
        <taxon>Nitrosomonadales</taxon>
        <taxon>Nitrosomonadaceae</taxon>
        <taxon>Nitrosomonas</taxon>
    </lineage>
</organism>
<name>A0A1H8FAB3_9PROT</name>
<accession>A0A1H8FAB3</accession>
<proteinExistence type="predicted"/>
<evidence type="ECO:0000313" key="2">
    <source>
        <dbReference type="Proteomes" id="UP000199459"/>
    </source>
</evidence>
<protein>
    <submittedName>
        <fullName evidence="1">Uncharacterized protein</fullName>
    </submittedName>
</protein>
<sequence length="33" mass="3602">MLMAVNLSKTDGNGNPKTTILYFFNTPGTEIVN</sequence>
<evidence type="ECO:0000313" key="1">
    <source>
        <dbReference type="EMBL" id="SEN28743.1"/>
    </source>
</evidence>
<dbReference type="AlphaFoldDB" id="A0A1H8FAB3"/>
<gene>
    <name evidence="1" type="ORF">SAMN05216325_11279</name>
</gene>